<organism evidence="2 3">
    <name type="scientific">Liparis tanakae</name>
    <name type="common">Tanaka's snailfish</name>
    <dbReference type="NCBI Taxonomy" id="230148"/>
    <lineage>
        <taxon>Eukaryota</taxon>
        <taxon>Metazoa</taxon>
        <taxon>Chordata</taxon>
        <taxon>Craniata</taxon>
        <taxon>Vertebrata</taxon>
        <taxon>Euteleostomi</taxon>
        <taxon>Actinopterygii</taxon>
        <taxon>Neopterygii</taxon>
        <taxon>Teleostei</taxon>
        <taxon>Neoteleostei</taxon>
        <taxon>Acanthomorphata</taxon>
        <taxon>Eupercaria</taxon>
        <taxon>Perciformes</taxon>
        <taxon>Cottioidei</taxon>
        <taxon>Cottales</taxon>
        <taxon>Liparidae</taxon>
        <taxon>Liparis</taxon>
    </lineage>
</organism>
<proteinExistence type="predicted"/>
<gene>
    <name evidence="2" type="ORF">EYF80_045707</name>
</gene>
<comment type="caution">
    <text evidence="2">The sequence shown here is derived from an EMBL/GenBank/DDBJ whole genome shotgun (WGS) entry which is preliminary data.</text>
</comment>
<accession>A0A4Z2FSV5</accession>
<feature type="region of interest" description="Disordered" evidence="1">
    <location>
        <begin position="88"/>
        <end position="130"/>
    </location>
</feature>
<reference evidence="2 3" key="1">
    <citation type="submission" date="2019-03" db="EMBL/GenBank/DDBJ databases">
        <title>First draft genome of Liparis tanakae, snailfish: a comprehensive survey of snailfish specific genes.</title>
        <authorList>
            <person name="Kim W."/>
            <person name="Song I."/>
            <person name="Jeong J.-H."/>
            <person name="Kim D."/>
            <person name="Kim S."/>
            <person name="Ryu S."/>
            <person name="Song J.Y."/>
            <person name="Lee S.K."/>
        </authorList>
    </citation>
    <scope>NUCLEOTIDE SEQUENCE [LARGE SCALE GENOMIC DNA]</scope>
    <source>
        <tissue evidence="2">Muscle</tissue>
    </source>
</reference>
<protein>
    <submittedName>
        <fullName evidence="2">Uncharacterized protein</fullName>
    </submittedName>
</protein>
<evidence type="ECO:0000313" key="2">
    <source>
        <dbReference type="EMBL" id="TNN44081.1"/>
    </source>
</evidence>
<dbReference type="AlphaFoldDB" id="A0A4Z2FSV5"/>
<feature type="compositionally biased region" description="Basic residues" evidence="1">
    <location>
        <begin position="103"/>
        <end position="118"/>
    </location>
</feature>
<keyword evidence="3" id="KW-1185">Reference proteome</keyword>
<evidence type="ECO:0000256" key="1">
    <source>
        <dbReference type="SAM" id="MobiDB-lite"/>
    </source>
</evidence>
<sequence length="130" mass="14877">MYLYWWVYQWEGPQPTQCVLLETTRIETLCSRAAIFVRGWLPVSPRYRGEEEKNGVTRTAVICRLAEKECTSRIEMRSLQPIQPELVPGDRRLCSSEDSVFSRKGRRSGRASPRRRGRGAGDITQGSGSR</sequence>
<dbReference type="Proteomes" id="UP000314294">
    <property type="component" value="Unassembled WGS sequence"/>
</dbReference>
<evidence type="ECO:0000313" key="3">
    <source>
        <dbReference type="Proteomes" id="UP000314294"/>
    </source>
</evidence>
<dbReference type="EMBL" id="SRLO01000924">
    <property type="protein sequence ID" value="TNN44081.1"/>
    <property type="molecule type" value="Genomic_DNA"/>
</dbReference>
<name>A0A4Z2FSV5_9TELE</name>